<dbReference type="Proteomes" id="UP000298180">
    <property type="component" value="Unassembled WGS sequence"/>
</dbReference>
<dbReference type="AlphaFoldDB" id="A0A4Z0C2Q3"/>
<dbReference type="RefSeq" id="WP_135261552.1">
    <property type="nucleotide sequence ID" value="NZ_SMLM01000001.1"/>
</dbReference>
<dbReference type="OrthoDB" id="9017764at2"/>
<reference evidence="1 2" key="1">
    <citation type="submission" date="2019-03" db="EMBL/GenBank/DDBJ databases">
        <title>Ramlibacter henchirensis DSM 14656, whole genome shotgun sequence.</title>
        <authorList>
            <person name="Zhang X."/>
            <person name="Feng G."/>
            <person name="Zhu H."/>
        </authorList>
    </citation>
    <scope>NUCLEOTIDE SEQUENCE [LARGE SCALE GENOMIC DNA]</scope>
    <source>
        <strain evidence="1 2">DSM 14656</strain>
    </source>
</reference>
<organism evidence="1 2">
    <name type="scientific">Ramlibacter henchirensis</name>
    <dbReference type="NCBI Taxonomy" id="204072"/>
    <lineage>
        <taxon>Bacteria</taxon>
        <taxon>Pseudomonadati</taxon>
        <taxon>Pseudomonadota</taxon>
        <taxon>Betaproteobacteria</taxon>
        <taxon>Burkholderiales</taxon>
        <taxon>Comamonadaceae</taxon>
        <taxon>Ramlibacter</taxon>
    </lineage>
</organism>
<evidence type="ECO:0000313" key="1">
    <source>
        <dbReference type="EMBL" id="TFZ05471.1"/>
    </source>
</evidence>
<sequence>MADPVESLVTDLVESIAHAPRPYEDVIEAWGTHCPRLPVWEEALGRGLIRCTPDRMVEITEAGRVLLRNHDA</sequence>
<gene>
    <name evidence="1" type="ORF">EZ313_02010</name>
</gene>
<keyword evidence="2" id="KW-1185">Reference proteome</keyword>
<protein>
    <submittedName>
        <fullName evidence="1">Uncharacterized protein</fullName>
    </submittedName>
</protein>
<name>A0A4Z0C2Q3_9BURK</name>
<evidence type="ECO:0000313" key="2">
    <source>
        <dbReference type="Proteomes" id="UP000298180"/>
    </source>
</evidence>
<accession>A0A4Z0C2Q3</accession>
<proteinExistence type="predicted"/>
<dbReference type="EMBL" id="SMLM01000001">
    <property type="protein sequence ID" value="TFZ05471.1"/>
    <property type="molecule type" value="Genomic_DNA"/>
</dbReference>
<comment type="caution">
    <text evidence="1">The sequence shown here is derived from an EMBL/GenBank/DDBJ whole genome shotgun (WGS) entry which is preliminary data.</text>
</comment>